<keyword evidence="9" id="KW-1185">Reference proteome</keyword>
<feature type="compositionally biased region" description="Polar residues" evidence="6">
    <location>
        <begin position="341"/>
        <end position="351"/>
    </location>
</feature>
<proteinExistence type="predicted"/>
<reference evidence="8" key="1">
    <citation type="submission" date="2019-09" db="EMBL/GenBank/DDBJ databases">
        <title>Draft genome information of white flower Hibiscus syriacus.</title>
        <authorList>
            <person name="Kim Y.-M."/>
        </authorList>
    </citation>
    <scope>NUCLEOTIDE SEQUENCE [LARGE SCALE GENOMIC DNA]</scope>
    <source>
        <strain evidence="8">YM2019G1</strain>
    </source>
</reference>
<feature type="compositionally biased region" description="Low complexity" evidence="6">
    <location>
        <begin position="372"/>
        <end position="388"/>
    </location>
</feature>
<dbReference type="EMBL" id="VEPZ02001315">
    <property type="protein sequence ID" value="KAE8681083.1"/>
    <property type="molecule type" value="Genomic_DNA"/>
</dbReference>
<organism evidence="8 9">
    <name type="scientific">Hibiscus syriacus</name>
    <name type="common">Rose of Sharon</name>
    <dbReference type="NCBI Taxonomy" id="106335"/>
    <lineage>
        <taxon>Eukaryota</taxon>
        <taxon>Viridiplantae</taxon>
        <taxon>Streptophyta</taxon>
        <taxon>Embryophyta</taxon>
        <taxon>Tracheophyta</taxon>
        <taxon>Spermatophyta</taxon>
        <taxon>Magnoliopsida</taxon>
        <taxon>eudicotyledons</taxon>
        <taxon>Gunneridae</taxon>
        <taxon>Pentapetalae</taxon>
        <taxon>rosids</taxon>
        <taxon>malvids</taxon>
        <taxon>Malvales</taxon>
        <taxon>Malvaceae</taxon>
        <taxon>Malvoideae</taxon>
        <taxon>Hibiscus</taxon>
    </lineage>
</organism>
<evidence type="ECO:0000256" key="3">
    <source>
        <dbReference type="ARBA" id="ARBA00022741"/>
    </source>
</evidence>
<dbReference type="SMART" id="SM00212">
    <property type="entry name" value="UBCc"/>
    <property type="match status" value="1"/>
</dbReference>
<feature type="compositionally biased region" description="Pro residues" evidence="6">
    <location>
        <begin position="1"/>
        <end position="15"/>
    </location>
</feature>
<dbReference type="InterPro" id="IPR016135">
    <property type="entry name" value="UBQ-conjugating_enzyme/RWD"/>
</dbReference>
<dbReference type="GO" id="GO:0061631">
    <property type="term" value="F:ubiquitin conjugating enzyme activity"/>
    <property type="evidence" value="ECO:0007669"/>
    <property type="project" value="UniProtKB-EC"/>
</dbReference>
<keyword evidence="5" id="KW-0067">ATP-binding</keyword>
<evidence type="ECO:0000256" key="2">
    <source>
        <dbReference type="ARBA" id="ARBA00022679"/>
    </source>
</evidence>
<dbReference type="EC" id="2.3.2.23" evidence="1"/>
<dbReference type="PANTHER" id="PTHR46116:SF41">
    <property type="entry name" value="UBIQUITIN-CONJUGATING ENZYME E2 25-RELATED"/>
    <property type="match status" value="1"/>
</dbReference>
<dbReference type="Gene3D" id="3.10.110.10">
    <property type="entry name" value="Ubiquitin Conjugating Enzyme"/>
    <property type="match status" value="1"/>
</dbReference>
<evidence type="ECO:0000256" key="6">
    <source>
        <dbReference type="SAM" id="MobiDB-lite"/>
    </source>
</evidence>
<gene>
    <name evidence="8" type="ORF">F3Y22_tig00111342pilonHSYRG00119</name>
</gene>
<evidence type="ECO:0000256" key="5">
    <source>
        <dbReference type="ARBA" id="ARBA00022840"/>
    </source>
</evidence>
<dbReference type="FunFam" id="3.10.110.10:FF:000028">
    <property type="entry name" value="Probable ubiquitin-conjugating enzyme E2 23"/>
    <property type="match status" value="1"/>
</dbReference>
<keyword evidence="3" id="KW-0547">Nucleotide-binding</keyword>
<feature type="domain" description="UBC core" evidence="7">
    <location>
        <begin position="551"/>
        <end position="711"/>
    </location>
</feature>
<dbReference type="OrthoDB" id="47801at2759"/>
<evidence type="ECO:0000313" key="9">
    <source>
        <dbReference type="Proteomes" id="UP000436088"/>
    </source>
</evidence>
<dbReference type="SUPFAM" id="SSF54495">
    <property type="entry name" value="UBC-like"/>
    <property type="match status" value="1"/>
</dbReference>
<accession>A0A6A2YP36</accession>
<comment type="caution">
    <text evidence="8">The sequence shown here is derived from an EMBL/GenBank/DDBJ whole genome shotgun (WGS) entry which is preliminary data.</text>
</comment>
<evidence type="ECO:0000259" key="7">
    <source>
        <dbReference type="PROSITE" id="PS50127"/>
    </source>
</evidence>
<feature type="region of interest" description="Disordered" evidence="6">
    <location>
        <begin position="309"/>
        <end position="388"/>
    </location>
</feature>
<name>A0A6A2YP36_HIBSY</name>
<feature type="compositionally biased region" description="Low complexity" evidence="6">
    <location>
        <begin position="318"/>
        <end position="330"/>
    </location>
</feature>
<dbReference type="InterPro" id="IPR000608">
    <property type="entry name" value="UBC"/>
</dbReference>
<protein>
    <recommendedName>
        <fullName evidence="1">E2 ubiquitin-conjugating enzyme</fullName>
        <ecNumber evidence="1">2.3.2.23</ecNumber>
    </recommendedName>
</protein>
<evidence type="ECO:0000256" key="4">
    <source>
        <dbReference type="ARBA" id="ARBA00022786"/>
    </source>
</evidence>
<sequence length="806" mass="89866">MSSLKPLPPSPPPPSSTRRDFFSTRNPKKRLATPDSIFLMDPEVIEIPPPVPSSLRSNKKKQVVIHEIIDADKDKDSSDIVILDEMVDVRNKGKAVKSSHGVYSAIQAEDFVAKPTGSINKVEPSKNSTQGSHNVYNLDCDLACDDDLFENYYLGDHMNVDEYAMLQAHFDNFDIPAGVKIQEIIDADKDKDSSDIVILDEMVDVRNKGKAVKISPGVYSAIQAEDFVAKPTGLINKVEPSKNSTQGSHNVYNLDCDLACDDDLFENYYLGDHMDVDEYAMLQAHFDNFDVPAGVEASVPWFPDFAQSKKNTSHANTQSSLNSNDQSHSSWLSESAHMNKKSASVGSSSFPTLPDPISHSPGAGVPSTFLVSQGSQSKKSATSQQKFSNQNLPVWNSFQSYQVGGSTSGSNGSHTDPLMLPHAVNPTYWDHFSSSVKKQIGAGSLMFPNVPPPIEVLNHTMVAEPSMSWWLPQMKPKYNPSKHKIYSSFHDPVDGDYITPQEVEDIKTQRNVNEEEILSKFQLFKQFDTVEDFVDHHYASSGSSTKQPPKNWAKKIQEEWRILEKDLPDTIFVRVYESRMDLLRAVIIGAEGTPYHDGLFFFDVFFPASYPKAPPHVYYHSGGLRLNPNLYGCGKVCLSLLNTWSGNKNEKWIPGMSTMLQVLVSIQALILNQDPYFNEPGWARHKGTKQGAQLSRQYNEDTFILSLKTMVYSMRRPPKHFEDFVVGHFHRRAQDILVACKAYMDGAQVGCLAKGGVQDVDEGDKSCSSMFKASVAGCVNMLVKEFTTLGVKDCEKFLTVPKSRHN</sequence>
<dbReference type="PROSITE" id="PS50127">
    <property type="entry name" value="UBC_2"/>
    <property type="match status" value="1"/>
</dbReference>
<feature type="region of interest" description="Disordered" evidence="6">
    <location>
        <begin position="1"/>
        <end position="33"/>
    </location>
</feature>
<dbReference type="GO" id="GO:0005524">
    <property type="term" value="F:ATP binding"/>
    <property type="evidence" value="ECO:0007669"/>
    <property type="project" value="UniProtKB-KW"/>
</dbReference>
<dbReference type="Pfam" id="PF00179">
    <property type="entry name" value="UQ_con"/>
    <property type="match status" value="1"/>
</dbReference>
<evidence type="ECO:0000256" key="1">
    <source>
        <dbReference type="ARBA" id="ARBA00012486"/>
    </source>
</evidence>
<keyword evidence="2" id="KW-0808">Transferase</keyword>
<dbReference type="AlphaFoldDB" id="A0A6A2YP36"/>
<keyword evidence="4" id="KW-0833">Ubl conjugation pathway</keyword>
<dbReference type="PANTHER" id="PTHR46116">
    <property type="entry name" value="(E3-INDEPENDENT) E2 UBIQUITIN-CONJUGATING ENZYME"/>
    <property type="match status" value="1"/>
</dbReference>
<dbReference type="Proteomes" id="UP000436088">
    <property type="component" value="Unassembled WGS sequence"/>
</dbReference>
<dbReference type="CDD" id="cd23837">
    <property type="entry name" value="UBCc_UBE2O"/>
    <property type="match status" value="1"/>
</dbReference>
<evidence type="ECO:0000313" key="8">
    <source>
        <dbReference type="EMBL" id="KAE8681083.1"/>
    </source>
</evidence>